<evidence type="ECO:0000256" key="2">
    <source>
        <dbReference type="ARBA" id="ARBA00022723"/>
    </source>
</evidence>
<comment type="subcellular location">
    <subcellularLocation>
        <location evidence="1">Nucleus</location>
    </subcellularLocation>
</comment>
<dbReference type="OrthoDB" id="5426798at2759"/>
<evidence type="ECO:0000256" key="6">
    <source>
        <dbReference type="SAM" id="MobiDB-lite"/>
    </source>
</evidence>
<dbReference type="GO" id="GO:0000981">
    <property type="term" value="F:DNA-binding transcription factor activity, RNA polymerase II-specific"/>
    <property type="evidence" value="ECO:0007669"/>
    <property type="project" value="InterPro"/>
</dbReference>
<accession>A0A9W4XIE4</accession>
<dbReference type="GO" id="GO:0006351">
    <property type="term" value="P:DNA-templated transcription"/>
    <property type="evidence" value="ECO:0007669"/>
    <property type="project" value="InterPro"/>
</dbReference>
<dbReference type="PANTHER" id="PTHR47338">
    <property type="entry name" value="ZN(II)2CYS6 TRANSCRIPTION FACTOR (EUROFUNG)-RELATED"/>
    <property type="match status" value="1"/>
</dbReference>
<proteinExistence type="predicted"/>
<feature type="compositionally biased region" description="Basic and acidic residues" evidence="6">
    <location>
        <begin position="407"/>
        <end position="417"/>
    </location>
</feature>
<dbReference type="Proteomes" id="UP001152607">
    <property type="component" value="Unassembled WGS sequence"/>
</dbReference>
<evidence type="ECO:0000256" key="5">
    <source>
        <dbReference type="ARBA" id="ARBA00023242"/>
    </source>
</evidence>
<evidence type="ECO:0000313" key="9">
    <source>
        <dbReference type="Proteomes" id="UP001152607"/>
    </source>
</evidence>
<feature type="domain" description="Zn(2)-C6 fungal-type" evidence="7">
    <location>
        <begin position="281"/>
        <end position="309"/>
    </location>
</feature>
<feature type="compositionally biased region" description="Low complexity" evidence="6">
    <location>
        <begin position="8"/>
        <end position="19"/>
    </location>
</feature>
<dbReference type="CDD" id="cd00067">
    <property type="entry name" value="GAL4"/>
    <property type="match status" value="1"/>
</dbReference>
<comment type="caution">
    <text evidence="8">The sequence shown here is derived from an EMBL/GenBank/DDBJ whole genome shotgun (WGS) entry which is preliminary data.</text>
</comment>
<dbReference type="CDD" id="cd12148">
    <property type="entry name" value="fungal_TF_MHR"/>
    <property type="match status" value="1"/>
</dbReference>
<dbReference type="GO" id="GO:0005634">
    <property type="term" value="C:nucleus"/>
    <property type="evidence" value="ECO:0007669"/>
    <property type="project" value="UniProtKB-SubCell"/>
</dbReference>
<dbReference type="Gene3D" id="4.10.240.10">
    <property type="entry name" value="Zn(2)-C6 fungal-type DNA-binding domain"/>
    <property type="match status" value="1"/>
</dbReference>
<feature type="compositionally biased region" description="Low complexity" evidence="6">
    <location>
        <begin position="142"/>
        <end position="156"/>
    </location>
</feature>
<dbReference type="InterPro" id="IPR001138">
    <property type="entry name" value="Zn2Cys6_DnaBD"/>
</dbReference>
<dbReference type="GO" id="GO:0003677">
    <property type="term" value="F:DNA binding"/>
    <property type="evidence" value="ECO:0007669"/>
    <property type="project" value="InterPro"/>
</dbReference>
<dbReference type="SMART" id="SM00066">
    <property type="entry name" value="GAL4"/>
    <property type="match status" value="1"/>
</dbReference>
<gene>
    <name evidence="8" type="ORF">PDIGIT_LOCUS2671</name>
</gene>
<keyword evidence="5" id="KW-0539">Nucleus</keyword>
<reference evidence="8" key="1">
    <citation type="submission" date="2023-01" db="EMBL/GenBank/DDBJ databases">
        <authorList>
            <person name="Van Ghelder C."/>
            <person name="Rancurel C."/>
        </authorList>
    </citation>
    <scope>NUCLEOTIDE SEQUENCE</scope>
    <source>
        <strain evidence="8">CNCM I-4278</strain>
    </source>
</reference>
<feature type="region of interest" description="Disordered" evidence="6">
    <location>
        <begin position="173"/>
        <end position="208"/>
    </location>
</feature>
<dbReference type="EMBL" id="CAOQHR010000002">
    <property type="protein sequence ID" value="CAI6296562.1"/>
    <property type="molecule type" value="Genomic_DNA"/>
</dbReference>
<evidence type="ECO:0000256" key="4">
    <source>
        <dbReference type="ARBA" id="ARBA00023163"/>
    </source>
</evidence>
<evidence type="ECO:0000256" key="1">
    <source>
        <dbReference type="ARBA" id="ARBA00004123"/>
    </source>
</evidence>
<dbReference type="SUPFAM" id="SSF57701">
    <property type="entry name" value="Zn2/Cys6 DNA-binding domain"/>
    <property type="match status" value="1"/>
</dbReference>
<evidence type="ECO:0000259" key="7">
    <source>
        <dbReference type="PROSITE" id="PS50048"/>
    </source>
</evidence>
<evidence type="ECO:0000256" key="3">
    <source>
        <dbReference type="ARBA" id="ARBA00023015"/>
    </source>
</evidence>
<feature type="region of interest" description="Disordered" evidence="6">
    <location>
        <begin position="1"/>
        <end position="63"/>
    </location>
</feature>
<sequence>MLTDMNRLPSMPSHSPSLHAYAPYGQHQKASAPLSQPNGPLVSQRPPAKEADPSQIHSQQLPSLRTLLEPQLLDNKPAELSVRPNVAFSNHASSTRYESASPTLKRRLDFDSYSHDVPESKAFTSRPAPPFRHNPYTSAIDSSSTHSPTPASTPGSYQSDFSRHGSLVRLTHNEPMGTLFRPPSTASALNAPPESSVPQSSHSPQDDHLDVLKTVRRRTEGVSRAPVRSSRCVGQREVPGEGLCYVYEDGSYCRAIIDGEPVNPSWGITKAGKPRKRLAQACLTCREKKIKCEPAFPKCHQCTKSQRTCRGGLNRQGMSNASEETSPSSSTVLFKNRSIELISPVAGPTKPKALDEQRDFPRAPEAWNAAALKPQNFRPNSVATSLRDMSVHSVDSDWSGSATYQDPDDHRRGSHQDHLALQWEQDPYETDPRLTMHLLDLYFDHAGRATYGMFPRQPFLSWVEHDHEKSQDYLMLLYSALALGSVFSADLEQQALGRRFAAVASYAVEKRFGRFTLQLCQSRLLLALYNFARGKSQEAWDLCGAGLRAISALRLNTEEGIKELPDTLSDLDYGFDRGTLEECCRRTFWSGFLMDRYNGFCGGTLCVINIEDTFLRLPCLESMFEASTPCETPLFDFDLLSHNSPPGPPLGYMAYLTLISMIWGDVLTFTSRAIRRPESGYERMYETFYAQTYERLDKWHAMLPDNLRYSPANLDNSIIEGFAGTFISLHALYTTAIIRLNRHVRVHMLGQDKLTRNIDQVFRTASHFLSMMHSLAAPNRQQRLPPNTAAEFLFSTPFPGYALMLSIDVLTAVGTVSTLPNLIETVETSMSCVEELANFWASARVQHKTISNRVKQLAEVALSEERGARNGSHGPFWKLNDRLETAFGNEDLIYRTNEQVLFGVVEQLTTAR</sequence>
<organism evidence="8 9">
    <name type="scientific">Periconia digitata</name>
    <dbReference type="NCBI Taxonomy" id="1303443"/>
    <lineage>
        <taxon>Eukaryota</taxon>
        <taxon>Fungi</taxon>
        <taxon>Dikarya</taxon>
        <taxon>Ascomycota</taxon>
        <taxon>Pezizomycotina</taxon>
        <taxon>Dothideomycetes</taxon>
        <taxon>Pleosporomycetidae</taxon>
        <taxon>Pleosporales</taxon>
        <taxon>Massarineae</taxon>
        <taxon>Periconiaceae</taxon>
        <taxon>Periconia</taxon>
    </lineage>
</organism>
<dbReference type="Pfam" id="PF00172">
    <property type="entry name" value="Zn_clus"/>
    <property type="match status" value="1"/>
</dbReference>
<keyword evidence="3" id="KW-0805">Transcription regulation</keyword>
<dbReference type="PROSITE" id="PS50048">
    <property type="entry name" value="ZN2_CY6_FUNGAL_2"/>
    <property type="match status" value="1"/>
</dbReference>
<dbReference type="PROSITE" id="PS00463">
    <property type="entry name" value="ZN2_CY6_FUNGAL_1"/>
    <property type="match status" value="1"/>
</dbReference>
<feature type="region of interest" description="Disordered" evidence="6">
    <location>
        <begin position="395"/>
        <end position="417"/>
    </location>
</feature>
<dbReference type="InterPro" id="IPR007219">
    <property type="entry name" value="XnlR_reg_dom"/>
</dbReference>
<name>A0A9W4XIE4_9PLEO</name>
<dbReference type="AlphaFoldDB" id="A0A9W4XIE4"/>
<dbReference type="PANTHER" id="PTHR47338:SF11">
    <property type="entry name" value="ZN(II)2CYS6 TRANSCRIPTION FACTOR (EUROFUNG)"/>
    <property type="match status" value="1"/>
</dbReference>
<keyword evidence="4" id="KW-0804">Transcription</keyword>
<dbReference type="GO" id="GO:0008270">
    <property type="term" value="F:zinc ion binding"/>
    <property type="evidence" value="ECO:0007669"/>
    <property type="project" value="InterPro"/>
</dbReference>
<protein>
    <recommendedName>
        <fullName evidence="7">Zn(2)-C6 fungal-type domain-containing protein</fullName>
    </recommendedName>
</protein>
<keyword evidence="2" id="KW-0479">Metal-binding</keyword>
<dbReference type="Pfam" id="PF04082">
    <property type="entry name" value="Fungal_trans"/>
    <property type="match status" value="1"/>
</dbReference>
<evidence type="ECO:0000313" key="8">
    <source>
        <dbReference type="EMBL" id="CAI6296562.1"/>
    </source>
</evidence>
<feature type="region of interest" description="Disordered" evidence="6">
    <location>
        <begin position="117"/>
        <end position="161"/>
    </location>
</feature>
<dbReference type="InterPro" id="IPR050815">
    <property type="entry name" value="TF_fung"/>
</dbReference>
<keyword evidence="9" id="KW-1185">Reference proteome</keyword>
<dbReference type="InterPro" id="IPR036864">
    <property type="entry name" value="Zn2-C6_fun-type_DNA-bd_sf"/>
</dbReference>